<dbReference type="InterPro" id="IPR040716">
    <property type="entry name" value="Wza_C"/>
</dbReference>
<dbReference type="EMBL" id="CP060412">
    <property type="protein sequence ID" value="QNK00023.1"/>
    <property type="molecule type" value="Genomic_DNA"/>
</dbReference>
<evidence type="ECO:0000313" key="2">
    <source>
        <dbReference type="EMBL" id="QNK00023.1"/>
    </source>
</evidence>
<keyword evidence="3" id="KW-1185">Reference proteome</keyword>
<proteinExistence type="predicted"/>
<dbReference type="AlphaFoldDB" id="A0A7G8PZR5"/>
<evidence type="ECO:0000259" key="1">
    <source>
        <dbReference type="Pfam" id="PF18412"/>
    </source>
</evidence>
<dbReference type="KEGG" id="dtl:H8F01_12865"/>
<dbReference type="Proteomes" id="UP000515873">
    <property type="component" value="Chromosome"/>
</dbReference>
<accession>A0A7G8PZR5</accession>
<reference evidence="2 3" key="1">
    <citation type="submission" date="2020-08" db="EMBL/GenBank/DDBJ databases">
        <title>Dyella sp. G9 isolated from forest soil.</title>
        <authorList>
            <person name="Fu J."/>
            <person name="Qiu L."/>
        </authorList>
    </citation>
    <scope>NUCLEOTIDE SEQUENCE [LARGE SCALE GENOMIC DNA]</scope>
    <source>
        <strain evidence="2 3">G9</strain>
    </source>
</reference>
<protein>
    <recommendedName>
        <fullName evidence="1">Outer-membrane lipoprotein Wza C-terminal domain-containing protein</fullName>
    </recommendedName>
</protein>
<dbReference type="Pfam" id="PF18412">
    <property type="entry name" value="Wza_C"/>
    <property type="match status" value="1"/>
</dbReference>
<evidence type="ECO:0000313" key="3">
    <source>
        <dbReference type="Proteomes" id="UP000515873"/>
    </source>
</evidence>
<feature type="domain" description="Outer-membrane lipoprotein Wza C-terminal" evidence="1">
    <location>
        <begin position="39"/>
        <end position="53"/>
    </location>
</feature>
<name>A0A7G8PZR5_9GAMM</name>
<sequence length="70" mass="7699">MPQDAKATVYQLDARSPDAFILANQFKVKPGDVVFVGPAGITRWNRFLTQLLPLTGIISNAASATYNFDR</sequence>
<dbReference type="RefSeq" id="WP_187055507.1">
    <property type="nucleotide sequence ID" value="NZ_CP060412.1"/>
</dbReference>
<gene>
    <name evidence="2" type="ORF">H8F01_12865</name>
</gene>
<dbReference type="Gene3D" id="3.10.560.10">
    <property type="entry name" value="Outer membrane lipoprotein wza domain like"/>
    <property type="match status" value="1"/>
</dbReference>
<organism evidence="2 3">
    <name type="scientific">Dyella telluris</name>
    <dbReference type="NCBI Taxonomy" id="2763498"/>
    <lineage>
        <taxon>Bacteria</taxon>
        <taxon>Pseudomonadati</taxon>
        <taxon>Pseudomonadota</taxon>
        <taxon>Gammaproteobacteria</taxon>
        <taxon>Lysobacterales</taxon>
        <taxon>Rhodanobacteraceae</taxon>
        <taxon>Dyella</taxon>
    </lineage>
</organism>